<evidence type="ECO:0000256" key="1">
    <source>
        <dbReference type="SAM" id="MobiDB-lite"/>
    </source>
</evidence>
<name>K0JIG3_BRAPL</name>
<dbReference type="AlphaFoldDB" id="K0JIG3"/>
<proteinExistence type="predicted"/>
<dbReference type="KEGG" id="bpw:WESB_2551"/>
<dbReference type="Proteomes" id="UP000003759">
    <property type="component" value="Chromosome"/>
</dbReference>
<protein>
    <submittedName>
        <fullName evidence="2">VSH-1 capsid protein</fullName>
    </submittedName>
</protein>
<dbReference type="HOGENOM" id="CLU_945506_0_0_12"/>
<dbReference type="PATRIC" id="fig|1161918.5.peg.2111"/>
<evidence type="ECO:0000313" key="3">
    <source>
        <dbReference type="Proteomes" id="UP000003759"/>
    </source>
</evidence>
<feature type="region of interest" description="Disordered" evidence="1">
    <location>
        <begin position="211"/>
        <end position="269"/>
    </location>
</feature>
<dbReference type="RefSeq" id="WP_014934064.1">
    <property type="nucleotide sequence ID" value="NC_018604.1"/>
</dbReference>
<dbReference type="EMBL" id="HE793032">
    <property type="protein sequence ID" value="CCG58013.1"/>
    <property type="molecule type" value="Genomic_DNA"/>
</dbReference>
<accession>K0JIG3</accession>
<feature type="compositionally biased region" description="Basic and acidic residues" evidence="1">
    <location>
        <begin position="211"/>
        <end position="263"/>
    </location>
</feature>
<gene>
    <name evidence="2" type="primary">hvp19</name>
    <name evidence="2" type="ORF">WESB_2551</name>
</gene>
<reference evidence="2 3" key="1">
    <citation type="journal article" date="2012" name="BMC Genomics">
        <title>Comparative genomics of Brachyspira pilosicoli strains: genome rearrangements, reductions and correlation of genetic compliment with phenotypic diversity.</title>
        <authorList>
            <person name="Mappley L.J."/>
            <person name="Black M.L."/>
            <person name="Abuoun M."/>
            <person name="Darby A.C."/>
            <person name="Woodward M.J."/>
            <person name="Parkhill J."/>
            <person name="Turner A.K."/>
            <person name="Bellgard M.I."/>
            <person name="La T."/>
            <person name="Phillips N.D."/>
            <person name="La Ragione R.M."/>
            <person name="Hampson D.J."/>
        </authorList>
    </citation>
    <scope>NUCLEOTIDE SEQUENCE [LARGE SCALE GENOMIC DNA]</scope>
    <source>
        <strain evidence="2">WesB</strain>
    </source>
</reference>
<sequence>MKKINKKILGSSFKQYRYLSANTFEEGKTNLITENNIQELIDSFYNRQVEVFFYKGHKADQSLEREPLGKILNVYKADDSIGLMAEIELNDGGEKIINEKGFYPSIEMVGKKIEEDENNIYWQNCELKAVSAVEYPASKSVELLCASGIIEDKNIVQDEGGKDMNEKLKELLAKIKTGDADAKKEFFELISKDEELGNALLETLMDKAEPVKEEPVKEELLDKKIEVNDDGSTKEVETKKEEEVKKEEPKKEEEDKKDEEPKSEASLSAIEFNSWADEYAENKGGIRCSSKSESEAYVKAKKLFKGGFKKEEIMGMVSNILQPLGASKVEEVNLSAVDKDKAMENISQMFK</sequence>
<evidence type="ECO:0000313" key="2">
    <source>
        <dbReference type="EMBL" id="CCG58013.1"/>
    </source>
</evidence>
<organism evidence="2 3">
    <name type="scientific">Brachyspira pilosicoli WesB</name>
    <dbReference type="NCBI Taxonomy" id="1161918"/>
    <lineage>
        <taxon>Bacteria</taxon>
        <taxon>Pseudomonadati</taxon>
        <taxon>Spirochaetota</taxon>
        <taxon>Spirochaetia</taxon>
        <taxon>Brachyspirales</taxon>
        <taxon>Brachyspiraceae</taxon>
        <taxon>Brachyspira</taxon>
    </lineage>
</organism>